<protein>
    <submittedName>
        <fullName evidence="2">Uncharacterized protein</fullName>
    </submittedName>
</protein>
<evidence type="ECO:0000313" key="2">
    <source>
        <dbReference type="EMBL" id="KEQ74697.1"/>
    </source>
</evidence>
<feature type="compositionally biased region" description="Basic and acidic residues" evidence="1">
    <location>
        <begin position="425"/>
        <end position="441"/>
    </location>
</feature>
<name>A0A074WY66_9PEZI</name>
<sequence length="456" mass="48953">MRFPIPSASQTVYFSQPLASSNPCPSQHKHPSPILPSSILHMNHQTALSPSGPSTVDDPSWICPNCNQVYCICPSSSRTMSGLPTMASVITPPAVTSERELERERIANTQVQAHVTPPEPTEDTAVQVEETPEQAATTPGQTSTAPVPATPSPAQVVQTSDQAVSTPVQDGTPAPADAETPPRSDVTRSTTPEHTEKTQEEANADVAIRDAVVRQTRAVFDGSRVTSNNATAVLAQASAHLEELRAHLVSCRKDAGEEPDSNPDDNPAVVVVKAKITQQETEVKNLTIDSQVARNTCRAAELAYAHADKHLAKAQHTAAWVRRNMANAYYERLLQADSAPASTHASIHGRLRNDERALNAGSAQAKSRNNSEAHRSGDENGDGDKEESGKRKTPVRRASTFFGSLMPSKKKSVESPSGNQPSPEGENKASPRSTVHDEQGRTKGSMRKLLRSFGKS</sequence>
<evidence type="ECO:0000313" key="3">
    <source>
        <dbReference type="Proteomes" id="UP000027730"/>
    </source>
</evidence>
<keyword evidence="3" id="KW-1185">Reference proteome</keyword>
<reference evidence="2 3" key="1">
    <citation type="journal article" date="2014" name="BMC Genomics">
        <title>Genome sequencing of four Aureobasidium pullulans varieties: biotechnological potential, stress tolerance, and description of new species.</title>
        <authorList>
            <person name="Gostin Ar C."/>
            <person name="Ohm R.A."/>
            <person name="Kogej T."/>
            <person name="Sonjak S."/>
            <person name="Turk M."/>
            <person name="Zajc J."/>
            <person name="Zalar P."/>
            <person name="Grube M."/>
            <person name="Sun H."/>
            <person name="Han J."/>
            <person name="Sharma A."/>
            <person name="Chiniquy J."/>
            <person name="Ngan C.Y."/>
            <person name="Lipzen A."/>
            <person name="Barry K."/>
            <person name="Grigoriev I.V."/>
            <person name="Gunde-Cimerman N."/>
        </authorList>
    </citation>
    <scope>NUCLEOTIDE SEQUENCE [LARGE SCALE GENOMIC DNA]</scope>
    <source>
        <strain evidence="2 3">CBS 147.97</strain>
    </source>
</reference>
<accession>A0A074WY66</accession>
<organism evidence="2 3">
    <name type="scientific">Aureobasidium namibiae CBS 147.97</name>
    <dbReference type="NCBI Taxonomy" id="1043004"/>
    <lineage>
        <taxon>Eukaryota</taxon>
        <taxon>Fungi</taxon>
        <taxon>Dikarya</taxon>
        <taxon>Ascomycota</taxon>
        <taxon>Pezizomycotina</taxon>
        <taxon>Dothideomycetes</taxon>
        <taxon>Dothideomycetidae</taxon>
        <taxon>Dothideales</taxon>
        <taxon>Saccotheciaceae</taxon>
        <taxon>Aureobasidium</taxon>
    </lineage>
</organism>
<dbReference type="AlphaFoldDB" id="A0A074WY66"/>
<feature type="compositionally biased region" description="Polar residues" evidence="1">
    <location>
        <begin position="159"/>
        <end position="169"/>
    </location>
</feature>
<feature type="compositionally biased region" description="Basic and acidic residues" evidence="1">
    <location>
        <begin position="369"/>
        <end position="390"/>
    </location>
</feature>
<proteinExistence type="predicted"/>
<evidence type="ECO:0000256" key="1">
    <source>
        <dbReference type="SAM" id="MobiDB-lite"/>
    </source>
</evidence>
<dbReference type="EMBL" id="KL584706">
    <property type="protein sequence ID" value="KEQ74697.1"/>
    <property type="molecule type" value="Genomic_DNA"/>
</dbReference>
<dbReference type="Proteomes" id="UP000027730">
    <property type="component" value="Unassembled WGS sequence"/>
</dbReference>
<feature type="region of interest" description="Disordered" evidence="1">
    <location>
        <begin position="358"/>
        <end position="456"/>
    </location>
</feature>
<feature type="compositionally biased region" description="Basic and acidic residues" evidence="1">
    <location>
        <begin position="180"/>
        <end position="200"/>
    </location>
</feature>
<dbReference type="GeneID" id="25413322"/>
<gene>
    <name evidence="2" type="ORF">M436DRAFT_62153</name>
</gene>
<feature type="region of interest" description="Disordered" evidence="1">
    <location>
        <begin position="111"/>
        <end position="203"/>
    </location>
</feature>
<dbReference type="HOGENOM" id="CLU_599887_0_0_1"/>
<dbReference type="RefSeq" id="XP_013429133.1">
    <property type="nucleotide sequence ID" value="XM_013573679.1"/>
</dbReference>
<feature type="compositionally biased region" description="Low complexity" evidence="1">
    <location>
        <begin position="141"/>
        <end position="158"/>
    </location>
</feature>